<proteinExistence type="predicted"/>
<keyword evidence="3" id="KW-1185">Reference proteome</keyword>
<dbReference type="OrthoDB" id="8240at10239"/>
<dbReference type="EMBL" id="DQ288858">
    <property type="protein sequence ID" value="ABQ51997.1"/>
    <property type="molecule type" value="Genomic_DNA"/>
</dbReference>
<name>A5IZQ6_9BBAC</name>
<feature type="domain" description="Bro-N" evidence="1">
    <location>
        <begin position="16"/>
        <end position="64"/>
    </location>
</feature>
<gene>
    <name evidence="2" type="primary">bro-3</name>
    <name evidence="2" type="ORF">SlGVgp054</name>
</gene>
<evidence type="ECO:0000313" key="2">
    <source>
        <dbReference type="EMBL" id="ABQ51997.1"/>
    </source>
</evidence>
<dbReference type="GeneID" id="5184245"/>
<accession>A5IZQ6</accession>
<reference evidence="2 3" key="1">
    <citation type="journal article" date="2008" name="J. Microbiol.">
        <title>Molecular and phylogenetic characterization of Spodoptera litura granulovirus.</title>
        <authorList>
            <person name="Wang Y."/>
            <person name="Choi J.Y."/>
            <person name="Roh J.Y."/>
            <person name="Woo S.D."/>
            <person name="Jin B.R."/>
            <person name="Je Y.H."/>
        </authorList>
    </citation>
    <scope>NUCLEOTIDE SEQUENCE [LARGE SCALE GENOMIC DNA]</scope>
    <source>
        <strain evidence="2">SlGV-K1</strain>
    </source>
</reference>
<organism evidence="2 3">
    <name type="scientific">Spodoptera litura granulovirus</name>
    <dbReference type="NCBI Taxonomy" id="359919"/>
    <lineage>
        <taxon>Viruses</taxon>
        <taxon>Viruses incertae sedis</taxon>
        <taxon>Naldaviricetes</taxon>
        <taxon>Lefavirales</taxon>
        <taxon>Baculoviridae</taxon>
        <taxon>Betabaculovirus</taxon>
        <taxon>Betabaculovirus spliturae</taxon>
    </lineage>
</organism>
<dbReference type="KEGG" id="vg:5184245"/>
<evidence type="ECO:0000313" key="3">
    <source>
        <dbReference type="Proteomes" id="UP000202782"/>
    </source>
</evidence>
<protein>
    <submittedName>
        <fullName evidence="2">Bro-3</fullName>
    </submittedName>
</protein>
<dbReference type="InterPro" id="IPR003497">
    <property type="entry name" value="BRO_N_domain"/>
</dbReference>
<sequence length="67" mass="7788">MALVKKSCNIGGVIGEVWIVEVEKDKFMYGGHGIAEFLGYKNPQKAIRDHVKPQWRNIWQEIKDRTM</sequence>
<dbReference type="RefSeq" id="YP_001257005.1">
    <property type="nucleotide sequence ID" value="NC_009503.1"/>
</dbReference>
<evidence type="ECO:0000259" key="1">
    <source>
        <dbReference type="Pfam" id="PF02498"/>
    </source>
</evidence>
<dbReference type="Pfam" id="PF02498">
    <property type="entry name" value="Bro-N"/>
    <property type="match status" value="1"/>
</dbReference>
<dbReference type="Proteomes" id="UP000202782">
    <property type="component" value="Segment"/>
</dbReference>